<dbReference type="PANTHER" id="PTHR11877">
    <property type="entry name" value="HYDROXYMETHYLGLUTARYL-COA SYNTHASE"/>
    <property type="match status" value="1"/>
</dbReference>
<protein>
    <submittedName>
        <fullName evidence="7">Alkylresorcinol/alkylpyrone synthase</fullName>
    </submittedName>
</protein>
<dbReference type="SUPFAM" id="SSF53901">
    <property type="entry name" value="Thiolase-like"/>
    <property type="match status" value="1"/>
</dbReference>
<accession>A0A318SJW3</accession>
<dbReference type="GO" id="GO:0030639">
    <property type="term" value="P:polyketide biosynthetic process"/>
    <property type="evidence" value="ECO:0007669"/>
    <property type="project" value="TreeGrafter"/>
</dbReference>
<dbReference type="InterPro" id="IPR012328">
    <property type="entry name" value="Chalcone/stilbene_synt_C"/>
</dbReference>
<sequence>MPHDLAADLDSTPFEALVIRDRQGELASAGTITRSKPRANTPVVRSLALGVPANRAAQSDVREAAKVLFPRMSAFKRLLDVFDNARIESRQLAMPLEWYLTPRGFEEKNAVYVREAARLAEAASREALERANVRPSDVDAIVFVSTSGISTPSLDSFLIERLGLSRHAARVPIFGLGCAGGAAGLARAADFVRAGFENVLFVAVELCSLTLVHSDESKSNFVGTSLFSDGAAAMVLGPDGRGKDGPALHGAYSTLIEDSADIMGWDVVNDGLKVRFSRDIPALVRSMMDENVRDALAAHGWRREDVRHFVVHPGGVKVLSAYEEALGLASDALDSSREVLREYGNMSSVTVLYVLERVLRDRPRGKGLLSAMGPGFSAEHVLLEF</sequence>
<evidence type="ECO:0000256" key="3">
    <source>
        <dbReference type="ARBA" id="ARBA00023315"/>
    </source>
</evidence>
<evidence type="ECO:0000256" key="2">
    <source>
        <dbReference type="ARBA" id="ARBA00022679"/>
    </source>
</evidence>
<dbReference type="Proteomes" id="UP000248326">
    <property type="component" value="Unassembled WGS sequence"/>
</dbReference>
<keyword evidence="8" id="KW-1185">Reference proteome</keyword>
<dbReference type="AlphaFoldDB" id="A0A318SJW3"/>
<dbReference type="Pfam" id="PF02797">
    <property type="entry name" value="Chal_sti_synt_C"/>
    <property type="match status" value="1"/>
</dbReference>
<reference evidence="7 8" key="1">
    <citation type="submission" date="2018-06" db="EMBL/GenBank/DDBJ databases">
        <title>Genomic Encyclopedia of Type Strains, Phase IV (KMG-IV): sequencing the most valuable type-strain genomes for metagenomic binning, comparative biology and taxonomic classification.</title>
        <authorList>
            <person name="Goeker M."/>
        </authorList>
    </citation>
    <scope>NUCLEOTIDE SEQUENCE [LARGE SCALE GENOMIC DNA]</scope>
    <source>
        <strain evidence="7 8">DSM 18048</strain>
    </source>
</reference>
<keyword evidence="2" id="KW-0808">Transferase</keyword>
<dbReference type="Gene3D" id="3.40.47.10">
    <property type="match status" value="2"/>
</dbReference>
<dbReference type="EMBL" id="QJSX01000005">
    <property type="protein sequence ID" value="PYE54576.1"/>
    <property type="molecule type" value="Genomic_DNA"/>
</dbReference>
<dbReference type="InterPro" id="IPR016039">
    <property type="entry name" value="Thiolase-like"/>
</dbReference>
<dbReference type="InterPro" id="IPR018088">
    <property type="entry name" value="Chalcone/stilbene_synthase_AS"/>
</dbReference>
<feature type="domain" description="Chalcone/stilbene synthase N-terminal" evidence="5">
    <location>
        <begin position="106"/>
        <end position="239"/>
    </location>
</feature>
<proteinExistence type="inferred from homology"/>
<evidence type="ECO:0000256" key="4">
    <source>
        <dbReference type="PIRSR" id="PIRSR000451-1"/>
    </source>
</evidence>
<dbReference type="CDD" id="cd00831">
    <property type="entry name" value="CHS_like"/>
    <property type="match status" value="1"/>
</dbReference>
<dbReference type="InterPro" id="IPR011141">
    <property type="entry name" value="Polyketide_synthase_type-III"/>
</dbReference>
<dbReference type="PANTHER" id="PTHR11877:SF99">
    <property type="entry name" value="1,3,6,8-TETRAHYDROXYNAPHTHALENE SYNTHASE"/>
    <property type="match status" value="1"/>
</dbReference>
<feature type="domain" description="Chalcone/stilbene synthase C-terminal" evidence="6">
    <location>
        <begin position="248"/>
        <end position="383"/>
    </location>
</feature>
<dbReference type="Pfam" id="PF00195">
    <property type="entry name" value="Chal_sti_synt_N"/>
    <property type="match status" value="1"/>
</dbReference>
<evidence type="ECO:0000256" key="1">
    <source>
        <dbReference type="ARBA" id="ARBA00005531"/>
    </source>
</evidence>
<dbReference type="OrthoDB" id="9786288at2"/>
<keyword evidence="3" id="KW-0012">Acyltransferase</keyword>
<feature type="active site" description="Acyl-thioester intermediate" evidence="4">
    <location>
        <position position="178"/>
    </location>
</feature>
<organism evidence="7 8">
    <name type="scientific">Deinococcus yavapaiensis KR-236</name>
    <dbReference type="NCBI Taxonomy" id="694435"/>
    <lineage>
        <taxon>Bacteria</taxon>
        <taxon>Thermotogati</taxon>
        <taxon>Deinococcota</taxon>
        <taxon>Deinococci</taxon>
        <taxon>Deinococcales</taxon>
        <taxon>Deinococcaceae</taxon>
        <taxon>Deinococcus</taxon>
    </lineage>
</organism>
<gene>
    <name evidence="7" type="ORF">DES52_105216</name>
</gene>
<dbReference type="GO" id="GO:0016747">
    <property type="term" value="F:acyltransferase activity, transferring groups other than amino-acyl groups"/>
    <property type="evidence" value="ECO:0007669"/>
    <property type="project" value="InterPro"/>
</dbReference>
<comment type="caution">
    <text evidence="7">The sequence shown here is derived from an EMBL/GenBank/DDBJ whole genome shotgun (WGS) entry which is preliminary data.</text>
</comment>
<dbReference type="InterPro" id="IPR001099">
    <property type="entry name" value="Chalcone/stilbene_synt_N"/>
</dbReference>
<evidence type="ECO:0000259" key="5">
    <source>
        <dbReference type="Pfam" id="PF00195"/>
    </source>
</evidence>
<evidence type="ECO:0000259" key="6">
    <source>
        <dbReference type="Pfam" id="PF02797"/>
    </source>
</evidence>
<name>A0A318SJW3_9DEIO</name>
<evidence type="ECO:0000313" key="8">
    <source>
        <dbReference type="Proteomes" id="UP000248326"/>
    </source>
</evidence>
<dbReference type="PROSITE" id="PS00441">
    <property type="entry name" value="CHALCONE_SYNTH"/>
    <property type="match status" value="1"/>
</dbReference>
<comment type="similarity">
    <text evidence="1">Belongs to the thiolase-like superfamily. Chalcone/stilbene synthases family.</text>
</comment>
<dbReference type="PIRSF" id="PIRSF000451">
    <property type="entry name" value="PKS_III"/>
    <property type="match status" value="1"/>
</dbReference>
<evidence type="ECO:0000313" key="7">
    <source>
        <dbReference type="EMBL" id="PYE54576.1"/>
    </source>
</evidence>